<dbReference type="InterPro" id="IPR011050">
    <property type="entry name" value="Pectin_lyase_fold/virulence"/>
</dbReference>
<accession>A0A951PMU0</accession>
<feature type="signal peptide" evidence="1">
    <location>
        <begin position="1"/>
        <end position="25"/>
    </location>
</feature>
<gene>
    <name evidence="4" type="ORF">KME25_16420</name>
</gene>
<protein>
    <submittedName>
        <fullName evidence="4">Right-handed parallel beta-helix repeat-containing protein</fullName>
    </submittedName>
</protein>
<name>A0A951PMU0_9CYAN</name>
<feature type="domain" description="Right handed beta helix" evidence="3">
    <location>
        <begin position="539"/>
        <end position="717"/>
    </location>
</feature>
<sequence length="927" mass="95310">MLNQSARTLGMSFLLLGALISPLSAQTVEESSPPSPTGSAADLTIRPRFGVGYSTSGASYDAFTSFEGFVPLLQTPGSTLTFLEGRLLLDNNANLGGNLLLGHRVYNPTSNRVLGAYLAYDNRNTGSSTFNQVSAGFESLGEILDFRGNVYVPIGDTRRLVEETGFDTGLLVSDAGFSGNFLTITGSREGQINRRFEAAMTGVDVEGGARLVRIGTTGDIRGYVGGYFYDAPGSDEILGWKARLEVRPTDYFRFGLSVQDDDTFGTNFIFNVAANFPGTRPRGSTQSQEVLARLGESVARQNNIIVDEQVEFESFNENFTTLVTNPATGQPWQFRHVNPNGGAGDGTFENPAGTIATAVGVAQAGDIVYVQAGTSPGGFTIPDGVQLWSTGPEQQINTVELGTVQLAGSGSGVRTTITDTVTLGNNTLLSGFAVTGVTGAGIVATNISNAEIRDSTITSSSEAGIFLGTTTGTVTVTNSSITGEGVAAIAGTNINNVAIANTTITSRNSTTNGISLDTLTGTLTFTNSPIIITTPTVNGISVVNATGSISTDSAITITNPAAIGISVANTTGSISFAGNNESEITNAGSFGVSLSNSPGAIALSGFQISDSGDSGISGENLSNLTLSGNAITNARNEGIALSNTAGTVAIDNNTITDTIGVNAALLPSGQGISLQNVTGTVAITNNTVSGTTGFIPGGLLPLPPSGQGISLLNTAGDVELTISGNRAENNFEDAIAIALTGTAQGELTITNNIITGNGTTPGTPIRGDGIFVSLDNAAEADLTISDNQITNNNDDGIDIRMAPVVPPFFPVSGRTPVLRATISNNTIEGQTNGSGINLIIDDNARFDTSIRLNSLTNNSATLPGLNAVTRSTANLCLGLNGNISTTGFQLTQTAGTLRLEDTQQPNNGTVTQTGTITNVPAGTCNEP</sequence>
<evidence type="ECO:0000259" key="3">
    <source>
        <dbReference type="Pfam" id="PF13229"/>
    </source>
</evidence>
<feature type="domain" description="Right handed beta helix" evidence="3">
    <location>
        <begin position="719"/>
        <end position="799"/>
    </location>
</feature>
<organism evidence="4 5">
    <name type="scientific">Symplocastrum torsivum CPER-KK1</name>
    <dbReference type="NCBI Taxonomy" id="450513"/>
    <lineage>
        <taxon>Bacteria</taxon>
        <taxon>Bacillati</taxon>
        <taxon>Cyanobacteriota</taxon>
        <taxon>Cyanophyceae</taxon>
        <taxon>Oscillatoriophycideae</taxon>
        <taxon>Oscillatoriales</taxon>
        <taxon>Microcoleaceae</taxon>
        <taxon>Symplocastrum</taxon>
    </lineage>
</organism>
<reference evidence="4" key="2">
    <citation type="journal article" date="2022" name="Microbiol. Resour. Announc.">
        <title>Metagenome Sequencing to Explore Phylogenomics of Terrestrial Cyanobacteria.</title>
        <authorList>
            <person name="Ward R.D."/>
            <person name="Stajich J.E."/>
            <person name="Johansen J.R."/>
            <person name="Huntemann M."/>
            <person name="Clum A."/>
            <person name="Foster B."/>
            <person name="Foster B."/>
            <person name="Roux S."/>
            <person name="Palaniappan K."/>
            <person name="Varghese N."/>
            <person name="Mukherjee S."/>
            <person name="Reddy T.B.K."/>
            <person name="Daum C."/>
            <person name="Copeland A."/>
            <person name="Chen I.A."/>
            <person name="Ivanova N.N."/>
            <person name="Kyrpides N.C."/>
            <person name="Shapiro N."/>
            <person name="Eloe-Fadrosh E.A."/>
            <person name="Pietrasiak N."/>
        </authorList>
    </citation>
    <scope>NUCLEOTIDE SEQUENCE</scope>
    <source>
        <strain evidence="4">CPER-KK1</strain>
    </source>
</reference>
<dbReference type="AlphaFoldDB" id="A0A951PMU0"/>
<dbReference type="SUPFAM" id="SSF51126">
    <property type="entry name" value="Pectin lyase-like"/>
    <property type="match status" value="2"/>
</dbReference>
<dbReference type="InterPro" id="IPR024519">
    <property type="entry name" value="IAT_beta"/>
</dbReference>
<dbReference type="InterPro" id="IPR006626">
    <property type="entry name" value="PbH1"/>
</dbReference>
<feature type="domain" description="Inverse autotransporter beta-domain" evidence="2">
    <location>
        <begin position="65"/>
        <end position="162"/>
    </location>
</feature>
<dbReference type="Gene3D" id="2.40.160.160">
    <property type="entry name" value="Inverse autotransporter, beta-domain"/>
    <property type="match status" value="1"/>
</dbReference>
<dbReference type="Gene3D" id="2.160.20.10">
    <property type="entry name" value="Single-stranded right-handed beta-helix, Pectin lyase-like"/>
    <property type="match status" value="2"/>
</dbReference>
<keyword evidence="1" id="KW-0732">Signal</keyword>
<dbReference type="Proteomes" id="UP000753908">
    <property type="component" value="Unassembled WGS sequence"/>
</dbReference>
<dbReference type="Pfam" id="PF13229">
    <property type="entry name" value="Beta_helix"/>
    <property type="match status" value="2"/>
</dbReference>
<dbReference type="InterPro" id="IPR039448">
    <property type="entry name" value="Beta_helix"/>
</dbReference>
<evidence type="ECO:0000313" key="4">
    <source>
        <dbReference type="EMBL" id="MBW4546011.1"/>
    </source>
</evidence>
<dbReference type="SMART" id="SM00710">
    <property type="entry name" value="PbH1"/>
    <property type="match status" value="12"/>
</dbReference>
<comment type="caution">
    <text evidence="4">The sequence shown here is derived from an EMBL/GenBank/DDBJ whole genome shotgun (WGS) entry which is preliminary data.</text>
</comment>
<reference evidence="4" key="1">
    <citation type="submission" date="2021-05" db="EMBL/GenBank/DDBJ databases">
        <authorList>
            <person name="Pietrasiak N."/>
            <person name="Ward R."/>
            <person name="Stajich J.E."/>
            <person name="Kurbessoian T."/>
        </authorList>
    </citation>
    <scope>NUCLEOTIDE SEQUENCE</scope>
    <source>
        <strain evidence="4">CPER-KK1</strain>
    </source>
</reference>
<feature type="chain" id="PRO_5037492049" evidence="1">
    <location>
        <begin position="26"/>
        <end position="927"/>
    </location>
</feature>
<proteinExistence type="predicted"/>
<evidence type="ECO:0000259" key="2">
    <source>
        <dbReference type="Pfam" id="PF11924"/>
    </source>
</evidence>
<evidence type="ECO:0000256" key="1">
    <source>
        <dbReference type="SAM" id="SignalP"/>
    </source>
</evidence>
<dbReference type="EMBL" id="JAHHIF010000020">
    <property type="protein sequence ID" value="MBW4546011.1"/>
    <property type="molecule type" value="Genomic_DNA"/>
</dbReference>
<dbReference type="InterPro" id="IPR012334">
    <property type="entry name" value="Pectin_lyas_fold"/>
</dbReference>
<dbReference type="Pfam" id="PF11924">
    <property type="entry name" value="IAT_beta"/>
    <property type="match status" value="1"/>
</dbReference>
<evidence type="ECO:0000313" key="5">
    <source>
        <dbReference type="Proteomes" id="UP000753908"/>
    </source>
</evidence>
<dbReference type="InterPro" id="IPR038177">
    <property type="entry name" value="IAT_beta_sf"/>
</dbReference>